<dbReference type="AlphaFoldDB" id="A0AAD3TG74"/>
<sequence length="551" mass="61642">MLRALAPGLLICSLLVSASGAVNEYPRCNCYDEGGFWSIENILECQKVGDFLIAAAYFSIPIELIYFVSCSNFPFKWVLIEFIAFIVLCGMTHLLNGWTYGPHAFQLTFAITILKILTALVSCATAITLLTLFPLLLKVKVREFMLKKKAWDLDREVGIIKKQREAGWHVRMLTQEIRKSLDRHTILYTTLVELSKTLNLQNCAVWMPNENRTEMILTHELKGRNIPNSYSCSIPYSEPDVRNIKESEEVKILTRDSALGSASSGGLGEPGAVAAIRMPMLRVSNFKGGTPELIKACYAILVLILPCGEGRSWTNHELEIIKVVADQVAVAISHAAILEESQHMREKLVEQNRALQKAKENAMMASKARNSFQKVMSNGMRRPMYSILELLSVLQDESLGPEQQLIVDAMVKTSNVLLILINDVMDDWPKKSGRFSLEMRTFRLHSLIKEAGCLAKCLCVDRGLGFSIEVDSSLPDHVMGDERRVFQVILHMVGNLLDSKGGGSLNFQVFSQTGSWGHDDQGWAAWRLGSTNSYVHVHFEVAIIVNDMSAR</sequence>
<evidence type="ECO:0000256" key="10">
    <source>
        <dbReference type="ARBA" id="ARBA00022777"/>
    </source>
</evidence>
<proteinExistence type="inferred from homology"/>
<feature type="transmembrane region" description="Helical" evidence="20">
    <location>
        <begin position="75"/>
        <end position="95"/>
    </location>
</feature>
<evidence type="ECO:0000256" key="2">
    <source>
        <dbReference type="ARBA" id="ARBA00004477"/>
    </source>
</evidence>
<dbReference type="GO" id="GO:0005789">
    <property type="term" value="C:endoplasmic reticulum membrane"/>
    <property type="evidence" value="ECO:0007669"/>
    <property type="project" value="UniProtKB-SubCell"/>
</dbReference>
<keyword evidence="13 20" id="KW-1133">Transmembrane helix</keyword>
<feature type="coiled-coil region" evidence="19">
    <location>
        <begin position="338"/>
        <end position="368"/>
    </location>
</feature>
<dbReference type="GO" id="GO:0005524">
    <property type="term" value="F:ATP binding"/>
    <property type="evidence" value="ECO:0007669"/>
    <property type="project" value="UniProtKB-KW"/>
</dbReference>
<comment type="function">
    <text evidence="18">Ethylene receptor related to bacterial two-component regulators. Acts as a redundant negative regulator of ethylene signaling.</text>
</comment>
<keyword evidence="15" id="KW-0902">Two-component regulatory system</keyword>
<evidence type="ECO:0000256" key="21">
    <source>
        <dbReference type="SAM" id="SignalP"/>
    </source>
</evidence>
<dbReference type="InterPro" id="IPR058544">
    <property type="entry name" value="ETR1_N"/>
</dbReference>
<keyword evidence="24" id="KW-1185">Reference proteome</keyword>
<evidence type="ECO:0000256" key="14">
    <source>
        <dbReference type="ARBA" id="ARBA00023008"/>
    </source>
</evidence>
<dbReference type="PANTHER" id="PTHR24423">
    <property type="entry name" value="TWO-COMPONENT SENSOR HISTIDINE KINASE"/>
    <property type="match status" value="1"/>
</dbReference>
<dbReference type="GO" id="GO:0051740">
    <property type="term" value="F:ethylene binding"/>
    <property type="evidence" value="ECO:0007669"/>
    <property type="project" value="TreeGrafter"/>
</dbReference>
<gene>
    <name evidence="23" type="ORF">Nepgr_030377</name>
</gene>
<keyword evidence="17" id="KW-0675">Receptor</keyword>
<reference evidence="23" key="1">
    <citation type="submission" date="2023-05" db="EMBL/GenBank/DDBJ databases">
        <title>Nepenthes gracilis genome sequencing.</title>
        <authorList>
            <person name="Fukushima K."/>
        </authorList>
    </citation>
    <scope>NUCLEOTIDE SEQUENCE</scope>
    <source>
        <strain evidence="23">SING2019-196</strain>
    </source>
</reference>
<keyword evidence="5" id="KW-0808">Transferase</keyword>
<keyword evidence="10" id="KW-0418">Kinase</keyword>
<dbReference type="SUPFAM" id="SSF55874">
    <property type="entry name" value="ATPase domain of HSP90 chaperone/DNA topoisomerase II/histidine kinase"/>
    <property type="match status" value="1"/>
</dbReference>
<dbReference type="Pfam" id="PF01590">
    <property type="entry name" value="GAF"/>
    <property type="match status" value="1"/>
</dbReference>
<dbReference type="InterPro" id="IPR036097">
    <property type="entry name" value="HisK_dim/P_sf"/>
</dbReference>
<evidence type="ECO:0000256" key="7">
    <source>
        <dbReference type="ARBA" id="ARBA00022723"/>
    </source>
</evidence>
<protein>
    <recommendedName>
        <fullName evidence="22">GAF domain-containing protein</fullName>
    </recommendedName>
</protein>
<name>A0AAD3TG74_NEPGR</name>
<accession>A0AAD3TG74</accession>
<evidence type="ECO:0000256" key="8">
    <source>
        <dbReference type="ARBA" id="ARBA00022741"/>
    </source>
</evidence>
<evidence type="ECO:0000256" key="17">
    <source>
        <dbReference type="ARBA" id="ARBA00023170"/>
    </source>
</evidence>
<comment type="cofactor">
    <cofactor evidence="1">
        <name>Cu cation</name>
        <dbReference type="ChEBI" id="CHEBI:23378"/>
    </cofactor>
</comment>
<evidence type="ECO:0000256" key="13">
    <source>
        <dbReference type="ARBA" id="ARBA00022989"/>
    </source>
</evidence>
<evidence type="ECO:0000256" key="19">
    <source>
        <dbReference type="SAM" id="Coils"/>
    </source>
</evidence>
<dbReference type="GO" id="GO:0046872">
    <property type="term" value="F:metal ion binding"/>
    <property type="evidence" value="ECO:0007669"/>
    <property type="project" value="UniProtKB-KW"/>
</dbReference>
<evidence type="ECO:0000313" key="24">
    <source>
        <dbReference type="Proteomes" id="UP001279734"/>
    </source>
</evidence>
<keyword evidence="4" id="KW-0597">Phosphoprotein</keyword>
<keyword evidence="14" id="KW-0186">Copper</keyword>
<keyword evidence="16 20" id="KW-0472">Membrane</keyword>
<dbReference type="SMART" id="SM00065">
    <property type="entry name" value="GAF"/>
    <property type="match status" value="1"/>
</dbReference>
<keyword evidence="12" id="KW-0067">ATP-binding</keyword>
<dbReference type="Gene3D" id="3.30.565.10">
    <property type="entry name" value="Histidine kinase-like ATPase, C-terminal domain"/>
    <property type="match status" value="1"/>
</dbReference>
<comment type="subcellular location">
    <subcellularLocation>
        <location evidence="2">Endoplasmic reticulum membrane</location>
        <topology evidence="2">Multi-pass membrane protein</topology>
    </subcellularLocation>
</comment>
<evidence type="ECO:0000256" key="6">
    <source>
        <dbReference type="ARBA" id="ARBA00022692"/>
    </source>
</evidence>
<evidence type="ECO:0000256" key="18">
    <source>
        <dbReference type="ARBA" id="ARBA00056860"/>
    </source>
</evidence>
<evidence type="ECO:0000256" key="11">
    <source>
        <dbReference type="ARBA" id="ARBA00022824"/>
    </source>
</evidence>
<comment type="similarity">
    <text evidence="3">Belongs to the ethylene receptor family.</text>
</comment>
<feature type="transmembrane region" description="Helical" evidence="20">
    <location>
        <begin position="51"/>
        <end position="68"/>
    </location>
</feature>
<evidence type="ECO:0000256" key="16">
    <source>
        <dbReference type="ARBA" id="ARBA00023136"/>
    </source>
</evidence>
<dbReference type="FunFam" id="1.10.287.130:FF:000087">
    <property type="entry name" value="Ethylene receptor 4"/>
    <property type="match status" value="1"/>
</dbReference>
<keyword evidence="19" id="KW-0175">Coiled coil</keyword>
<dbReference type="EMBL" id="BSYO01000034">
    <property type="protein sequence ID" value="GMH28534.1"/>
    <property type="molecule type" value="Genomic_DNA"/>
</dbReference>
<dbReference type="PANTHER" id="PTHR24423:SF633">
    <property type="entry name" value="ETHYLENE RECEPTOR 2"/>
    <property type="match status" value="1"/>
</dbReference>
<dbReference type="Pfam" id="PF25487">
    <property type="entry name" value="ETR1_N"/>
    <property type="match status" value="1"/>
</dbReference>
<dbReference type="Gene3D" id="1.10.287.130">
    <property type="match status" value="1"/>
</dbReference>
<dbReference type="InterPro" id="IPR003018">
    <property type="entry name" value="GAF"/>
</dbReference>
<evidence type="ECO:0000256" key="5">
    <source>
        <dbReference type="ARBA" id="ARBA00022679"/>
    </source>
</evidence>
<organism evidence="23 24">
    <name type="scientific">Nepenthes gracilis</name>
    <name type="common">Slender pitcher plant</name>
    <dbReference type="NCBI Taxonomy" id="150966"/>
    <lineage>
        <taxon>Eukaryota</taxon>
        <taxon>Viridiplantae</taxon>
        <taxon>Streptophyta</taxon>
        <taxon>Embryophyta</taxon>
        <taxon>Tracheophyta</taxon>
        <taxon>Spermatophyta</taxon>
        <taxon>Magnoliopsida</taxon>
        <taxon>eudicotyledons</taxon>
        <taxon>Gunneridae</taxon>
        <taxon>Pentapetalae</taxon>
        <taxon>Caryophyllales</taxon>
        <taxon>Nepenthaceae</taxon>
        <taxon>Nepenthes</taxon>
    </lineage>
</organism>
<dbReference type="SUPFAM" id="SSF55781">
    <property type="entry name" value="GAF domain-like"/>
    <property type="match status" value="1"/>
</dbReference>
<dbReference type="GO" id="GO:0000155">
    <property type="term" value="F:phosphorelay sensor kinase activity"/>
    <property type="evidence" value="ECO:0007669"/>
    <property type="project" value="InterPro"/>
</dbReference>
<feature type="chain" id="PRO_5042180819" description="GAF domain-containing protein" evidence="21">
    <location>
        <begin position="21"/>
        <end position="551"/>
    </location>
</feature>
<keyword evidence="21" id="KW-0732">Signal</keyword>
<evidence type="ECO:0000256" key="1">
    <source>
        <dbReference type="ARBA" id="ARBA00001935"/>
    </source>
</evidence>
<dbReference type="Gene3D" id="3.30.450.40">
    <property type="match status" value="1"/>
</dbReference>
<evidence type="ECO:0000256" key="12">
    <source>
        <dbReference type="ARBA" id="ARBA00022840"/>
    </source>
</evidence>
<evidence type="ECO:0000256" key="3">
    <source>
        <dbReference type="ARBA" id="ARBA00009842"/>
    </source>
</evidence>
<feature type="transmembrane region" description="Helical" evidence="20">
    <location>
        <begin position="107"/>
        <end position="137"/>
    </location>
</feature>
<dbReference type="GO" id="GO:0004674">
    <property type="term" value="F:protein serine/threonine kinase activity"/>
    <property type="evidence" value="ECO:0007669"/>
    <property type="project" value="UniProtKB-ARBA"/>
</dbReference>
<feature type="signal peptide" evidence="21">
    <location>
        <begin position="1"/>
        <end position="20"/>
    </location>
</feature>
<evidence type="ECO:0000259" key="22">
    <source>
        <dbReference type="SMART" id="SM00065"/>
    </source>
</evidence>
<dbReference type="GO" id="GO:0010105">
    <property type="term" value="P:negative regulation of ethylene-activated signaling pathway"/>
    <property type="evidence" value="ECO:0007669"/>
    <property type="project" value="UniProtKB-ARBA"/>
</dbReference>
<dbReference type="SUPFAM" id="SSF47384">
    <property type="entry name" value="Homodimeric domain of signal transducing histidine kinase"/>
    <property type="match status" value="1"/>
</dbReference>
<evidence type="ECO:0000256" key="4">
    <source>
        <dbReference type="ARBA" id="ARBA00022553"/>
    </source>
</evidence>
<comment type="caution">
    <text evidence="23">The sequence shown here is derived from an EMBL/GenBank/DDBJ whole genome shotgun (WGS) entry which is preliminary data.</text>
</comment>
<keyword evidence="7" id="KW-0479">Metal-binding</keyword>
<evidence type="ECO:0000256" key="9">
    <source>
        <dbReference type="ARBA" id="ARBA00022745"/>
    </source>
</evidence>
<evidence type="ECO:0000256" key="20">
    <source>
        <dbReference type="SAM" id="Phobius"/>
    </source>
</evidence>
<dbReference type="InterPro" id="IPR029016">
    <property type="entry name" value="GAF-like_dom_sf"/>
</dbReference>
<evidence type="ECO:0000313" key="23">
    <source>
        <dbReference type="EMBL" id="GMH28534.1"/>
    </source>
</evidence>
<keyword evidence="8" id="KW-0547">Nucleotide-binding</keyword>
<dbReference type="InterPro" id="IPR036890">
    <property type="entry name" value="HATPase_C_sf"/>
</dbReference>
<dbReference type="Proteomes" id="UP001279734">
    <property type="component" value="Unassembled WGS sequence"/>
</dbReference>
<dbReference type="GO" id="GO:0038199">
    <property type="term" value="F:ethylene receptor activity"/>
    <property type="evidence" value="ECO:0007669"/>
    <property type="project" value="TreeGrafter"/>
</dbReference>
<keyword evidence="11" id="KW-0256">Endoplasmic reticulum</keyword>
<keyword evidence="6 20" id="KW-0812">Transmembrane</keyword>
<feature type="domain" description="GAF" evidence="22">
    <location>
        <begin position="182"/>
        <end position="342"/>
    </location>
</feature>
<evidence type="ECO:0000256" key="15">
    <source>
        <dbReference type="ARBA" id="ARBA00023012"/>
    </source>
</evidence>
<keyword evidence="9" id="KW-0936">Ethylene signaling pathway</keyword>